<gene>
    <name evidence="1" type="ORF">TeGR_g3747</name>
</gene>
<comment type="caution">
    <text evidence="1">The sequence shown here is derived from an EMBL/GenBank/DDBJ whole genome shotgun (WGS) entry which is preliminary data.</text>
</comment>
<accession>A0ABQ6M641</accession>
<dbReference type="Proteomes" id="UP001165060">
    <property type="component" value="Unassembled WGS sequence"/>
</dbReference>
<evidence type="ECO:0000313" key="1">
    <source>
        <dbReference type="EMBL" id="GMI20296.1"/>
    </source>
</evidence>
<dbReference type="EMBL" id="BRYB01002480">
    <property type="protein sequence ID" value="GMI20296.1"/>
    <property type="molecule type" value="Genomic_DNA"/>
</dbReference>
<proteinExistence type="predicted"/>
<reference evidence="1 2" key="1">
    <citation type="journal article" date="2023" name="Commun. Biol.">
        <title>Genome analysis of Parmales, the sister group of diatoms, reveals the evolutionary specialization of diatoms from phago-mixotrophs to photoautotrophs.</title>
        <authorList>
            <person name="Ban H."/>
            <person name="Sato S."/>
            <person name="Yoshikawa S."/>
            <person name="Yamada K."/>
            <person name="Nakamura Y."/>
            <person name="Ichinomiya M."/>
            <person name="Sato N."/>
            <person name="Blanc-Mathieu R."/>
            <person name="Endo H."/>
            <person name="Kuwata A."/>
            <person name="Ogata H."/>
        </authorList>
    </citation>
    <scope>NUCLEOTIDE SEQUENCE [LARGE SCALE GENOMIC DNA]</scope>
</reference>
<name>A0ABQ6M641_9STRA</name>
<organism evidence="1 2">
    <name type="scientific">Tetraparma gracilis</name>
    <dbReference type="NCBI Taxonomy" id="2962635"/>
    <lineage>
        <taxon>Eukaryota</taxon>
        <taxon>Sar</taxon>
        <taxon>Stramenopiles</taxon>
        <taxon>Ochrophyta</taxon>
        <taxon>Bolidophyceae</taxon>
        <taxon>Parmales</taxon>
        <taxon>Triparmaceae</taxon>
        <taxon>Tetraparma</taxon>
    </lineage>
</organism>
<evidence type="ECO:0000313" key="2">
    <source>
        <dbReference type="Proteomes" id="UP001165060"/>
    </source>
</evidence>
<sequence length="172" mass="20114">MFDIEADFSIFHREHIPPLENRMTDMEEDFDHFINVTVPKAIDECSGIIARKVEKARETFVIENTKVMKREEKIVERFERHVGRTAQGVEDEEATRVSKMHLLAEEINEPERVDERLEEVALTKMMKEVIEVRKLIKAEKKLRAKEDGMVLDEMLRTQEKLQASVLANFGSE</sequence>
<keyword evidence="2" id="KW-1185">Reference proteome</keyword>
<protein>
    <submittedName>
        <fullName evidence="1">Uncharacterized protein</fullName>
    </submittedName>
</protein>